<reference evidence="3 4" key="1">
    <citation type="submission" date="2016-10" db="EMBL/GenBank/DDBJ databases">
        <authorList>
            <person name="de Groot N.N."/>
        </authorList>
    </citation>
    <scope>NUCLEOTIDE SEQUENCE [LARGE SCALE GENOMIC DNA]</scope>
    <source>
        <strain evidence="3 4">DSM 569</strain>
    </source>
</reference>
<evidence type="ECO:0000313" key="4">
    <source>
        <dbReference type="Proteomes" id="UP000183404"/>
    </source>
</evidence>
<dbReference type="AlphaFoldDB" id="A0A1G7LU69"/>
<dbReference type="InterPro" id="IPR014001">
    <property type="entry name" value="Helicase_ATP-bd"/>
</dbReference>
<evidence type="ECO:0000313" key="3">
    <source>
        <dbReference type="EMBL" id="SDF52509.1"/>
    </source>
</evidence>
<gene>
    <name evidence="3" type="ORF">SAMN04244560_00864</name>
</gene>
<dbReference type="GO" id="GO:0005524">
    <property type="term" value="F:ATP binding"/>
    <property type="evidence" value="ECO:0007669"/>
    <property type="project" value="InterPro"/>
</dbReference>
<dbReference type="InterPro" id="IPR000330">
    <property type="entry name" value="SNF2_N"/>
</dbReference>
<protein>
    <submittedName>
        <fullName evidence="3">Superfamily II DNA/RNA helicases, SNF2 family</fullName>
    </submittedName>
</protein>
<name>A0A1G7LU69_THETY</name>
<evidence type="ECO:0000259" key="1">
    <source>
        <dbReference type="PROSITE" id="PS51192"/>
    </source>
</evidence>
<feature type="domain" description="Helicase C-terminal" evidence="2">
    <location>
        <begin position="643"/>
        <end position="813"/>
    </location>
</feature>
<dbReference type="RefSeq" id="WP_074592316.1">
    <property type="nucleotide sequence ID" value="NZ_FNBS01000015.1"/>
</dbReference>
<keyword evidence="3" id="KW-0378">Hydrolase</keyword>
<dbReference type="SMART" id="SM00487">
    <property type="entry name" value="DEXDc"/>
    <property type="match status" value="1"/>
</dbReference>
<dbReference type="Pfam" id="PF00271">
    <property type="entry name" value="Helicase_C"/>
    <property type="match status" value="1"/>
</dbReference>
<proteinExistence type="predicted"/>
<sequence>MRLITFYTTGLKGQTGKVYTDFYLCSGDGSTPVVEMISFTGFPEHVEEFKRLIVENNTASIYTVWGRTKRIKFKGNYKFITENFGDYDHAIAVGERINNLETKYSIIMTSSLEVPAEKIFEVLKLKFTVPLSEKWTYTLFDKLIKENKIIRPQIYFSDKTPMKNLDFYELYITEEELAAIVTNGVKDGTFFIEGELNFNPHNINLTEYVKKHAHIFSRKLEETVEPIHNPLKHKAHPLVKNLKREAFEAQAHAITAIAKALKTKNNVILVGEMGSGKTFMSAAVPYIHSNGKPYRALVMCPAHLIEKWEREIQNTVPGAKVYILNSWKDVLKLKIGTPKEGYEYYVISKDRAKLHYSEKPAVIEQKHLKRIICPVCGSVIMTKEDKPADSGYFETHTLANHKCRVCKTKLWQADNQKFRRYAVSEYIKRHLKGYFDYFIADEVHELKGGDTAQGNTFGILSASARKTIVLTGTLLGGYASDIFYILYRLAPEQMKKAGFRYQDELKFTEKYGAIETITTEPDDESGQHNKNSKGWKKSTRKRKLPIISPQIFADFLIDKTVFIQLADLKQKLPEYKEYVDIIRPDPELKTAYNKLADELKSVINPYDGMRNLATYLMTLLRYPDHPFNNDPIDTWSRQIIPAELPDRHIYMKEQKLLNYVLSETQQGRRVFIYAHFTGEKDITKRLEMLLNKIGIKTAVLKAAIPPEKREEWLVQKVKEGYKCIISNFDLVKTGLDLYDFPTLIFYETGYSTYTLRQAAKRSWRIGQTKPVKVIFMVYKNTLQYDALTLMGNKLESAMNIEGQFSEDGLRALANSDNILTELAKSLIGDLKLETSLESIWEQIDSVPEPSVQEPIETIDQYSKPVSTVTAHRFKTVKIKDKKNKSEIQQLAIDFEALV</sequence>
<dbReference type="InterPro" id="IPR027417">
    <property type="entry name" value="P-loop_NTPase"/>
</dbReference>
<dbReference type="PROSITE" id="PS51194">
    <property type="entry name" value="HELICASE_CTER"/>
    <property type="match status" value="1"/>
</dbReference>
<dbReference type="Gene3D" id="3.40.50.300">
    <property type="entry name" value="P-loop containing nucleotide triphosphate hydrolases"/>
    <property type="match status" value="2"/>
</dbReference>
<dbReference type="PANTHER" id="PTHR10799">
    <property type="entry name" value="SNF2/RAD54 HELICASE FAMILY"/>
    <property type="match status" value="1"/>
</dbReference>
<dbReference type="Proteomes" id="UP000183404">
    <property type="component" value="Unassembled WGS sequence"/>
</dbReference>
<dbReference type="Pfam" id="PF00176">
    <property type="entry name" value="SNF2-rel_dom"/>
    <property type="match status" value="1"/>
</dbReference>
<dbReference type="InterPro" id="IPR001650">
    <property type="entry name" value="Helicase_C-like"/>
</dbReference>
<keyword evidence="3" id="KW-0067">ATP-binding</keyword>
<keyword evidence="3" id="KW-0347">Helicase</keyword>
<keyword evidence="3" id="KW-0547">Nucleotide-binding</keyword>
<feature type="domain" description="Helicase ATP-binding" evidence="1">
    <location>
        <begin position="258"/>
        <end position="492"/>
    </location>
</feature>
<dbReference type="EMBL" id="FNBS01000015">
    <property type="protein sequence ID" value="SDF52509.1"/>
    <property type="molecule type" value="Genomic_DNA"/>
</dbReference>
<organism evidence="3 4">
    <name type="scientific">Thermoanaerobacter thermohydrosulfuricus</name>
    <name type="common">Clostridium thermohydrosulfuricum</name>
    <dbReference type="NCBI Taxonomy" id="1516"/>
    <lineage>
        <taxon>Bacteria</taxon>
        <taxon>Bacillati</taxon>
        <taxon>Bacillota</taxon>
        <taxon>Clostridia</taxon>
        <taxon>Thermoanaerobacterales</taxon>
        <taxon>Thermoanaerobacteraceae</taxon>
        <taxon>Thermoanaerobacter</taxon>
    </lineage>
</organism>
<accession>A0A1G7LU69</accession>
<dbReference type="GO" id="GO:0004386">
    <property type="term" value="F:helicase activity"/>
    <property type="evidence" value="ECO:0007669"/>
    <property type="project" value="UniProtKB-KW"/>
</dbReference>
<dbReference type="PROSITE" id="PS51192">
    <property type="entry name" value="HELICASE_ATP_BIND_1"/>
    <property type="match status" value="1"/>
</dbReference>
<dbReference type="SUPFAM" id="SSF52540">
    <property type="entry name" value="P-loop containing nucleoside triphosphate hydrolases"/>
    <property type="match status" value="2"/>
</dbReference>
<evidence type="ECO:0000259" key="2">
    <source>
        <dbReference type="PROSITE" id="PS51194"/>
    </source>
</evidence>